<evidence type="ECO:0000256" key="1">
    <source>
        <dbReference type="ARBA" id="ARBA00004429"/>
    </source>
</evidence>
<evidence type="ECO:0000256" key="11">
    <source>
        <dbReference type="ARBA" id="ARBA00042235"/>
    </source>
</evidence>
<evidence type="ECO:0000256" key="12">
    <source>
        <dbReference type="SAM" id="Phobius"/>
    </source>
</evidence>
<dbReference type="GO" id="GO:0004713">
    <property type="term" value="F:protein tyrosine kinase activity"/>
    <property type="evidence" value="ECO:0007669"/>
    <property type="project" value="TreeGrafter"/>
</dbReference>
<dbReference type="PANTHER" id="PTHR32309:SF29">
    <property type="entry name" value="CHAIN LENGTH DETERMINANT PROTEIN"/>
    <property type="match status" value="1"/>
</dbReference>
<dbReference type="RefSeq" id="WP_048285292.1">
    <property type="nucleotide sequence ID" value="NZ_CP020388.1"/>
</dbReference>
<evidence type="ECO:0000313" key="14">
    <source>
        <dbReference type="EMBL" id="MDQ2309095.1"/>
    </source>
</evidence>
<feature type="transmembrane region" description="Helical" evidence="12">
    <location>
        <begin position="302"/>
        <end position="322"/>
    </location>
</feature>
<keyword evidence="5 12" id="KW-0812">Transmembrane</keyword>
<keyword evidence="6" id="KW-0448">Lipopolysaccharide biosynthesis</keyword>
<keyword evidence="4" id="KW-0997">Cell inner membrane</keyword>
<evidence type="ECO:0000256" key="4">
    <source>
        <dbReference type="ARBA" id="ARBA00022519"/>
    </source>
</evidence>
<comment type="similarity">
    <text evidence="9">Belongs to the WzzB/Cld/Rol family.</text>
</comment>
<dbReference type="InterPro" id="IPR003856">
    <property type="entry name" value="LPS_length_determ_N"/>
</dbReference>
<evidence type="ECO:0000256" key="7">
    <source>
        <dbReference type="ARBA" id="ARBA00022989"/>
    </source>
</evidence>
<dbReference type="PANTHER" id="PTHR32309">
    <property type="entry name" value="TYROSINE-PROTEIN KINASE"/>
    <property type="match status" value="1"/>
</dbReference>
<dbReference type="GeneID" id="61385798"/>
<gene>
    <name evidence="14" type="primary">wzzB</name>
    <name evidence="14" type="ORF">RBJ30_08265</name>
</gene>
<organism evidence="14 15">
    <name type="scientific">Pluralibacter gergoviae</name>
    <name type="common">Enterobacter gergoviae</name>
    <dbReference type="NCBI Taxonomy" id="61647"/>
    <lineage>
        <taxon>Bacteria</taxon>
        <taxon>Pseudomonadati</taxon>
        <taxon>Pseudomonadota</taxon>
        <taxon>Gammaproteobacteria</taxon>
        <taxon>Enterobacterales</taxon>
        <taxon>Enterobacteriaceae</taxon>
        <taxon>Pluralibacter</taxon>
    </lineage>
</organism>
<dbReference type="NCBIfam" id="NF012015">
    <property type="entry name" value="PRK15471.1"/>
    <property type="match status" value="1"/>
</dbReference>
<keyword evidence="8 12" id="KW-0472">Membrane</keyword>
<accession>A0AAW8HKE5</accession>
<evidence type="ECO:0000256" key="5">
    <source>
        <dbReference type="ARBA" id="ARBA00022692"/>
    </source>
</evidence>
<proteinExistence type="inferred from homology"/>
<evidence type="ECO:0000259" key="13">
    <source>
        <dbReference type="Pfam" id="PF02706"/>
    </source>
</evidence>
<name>A0AAW8HKE5_PLUGE</name>
<sequence>MEMKQGNDFNSVNGSEQIGLIDLILQLWRGKTIIIVTTIITLFLATSYIFLAKEKWVSTAIVTQPDAGQISGYTHALGIIYGDSGPRLTEVQKSIIERFGSAFSALSETLSNREVVEKLTIEPAVKEQALPLKLTYTASNAVNAQKGLANYIQNVDDQVAKELEVDMASTIASKEKELNQFLSSQTKIATEQKDLRVAQIEQALTVARQAEIKTPKVQQADQVSQDTMFMLGSDALASMVRNEASRPLAYPDSYYETRRALLNISNLKIGVSGEEIKAENLHAYRYVMKPTLPIHRDSPKRIIVLILALFVGGMLGATIVLAKNAIVTSKK</sequence>
<dbReference type="Pfam" id="PF02706">
    <property type="entry name" value="Wzz"/>
    <property type="match status" value="1"/>
</dbReference>
<feature type="transmembrane region" description="Helical" evidence="12">
    <location>
        <begin position="32"/>
        <end position="51"/>
    </location>
</feature>
<dbReference type="GO" id="GO:0009103">
    <property type="term" value="P:lipopolysaccharide biosynthetic process"/>
    <property type="evidence" value="ECO:0007669"/>
    <property type="project" value="UniProtKB-KW"/>
</dbReference>
<dbReference type="SUPFAM" id="SSF160355">
    <property type="entry name" value="Bacterial polysaccharide co-polymerase-like"/>
    <property type="match status" value="1"/>
</dbReference>
<evidence type="ECO:0000256" key="8">
    <source>
        <dbReference type="ARBA" id="ARBA00023136"/>
    </source>
</evidence>
<comment type="subcellular location">
    <subcellularLocation>
        <location evidence="1">Cell inner membrane</location>
        <topology evidence="1">Multi-pass membrane protein</topology>
    </subcellularLocation>
</comment>
<dbReference type="GO" id="GO:0005886">
    <property type="term" value="C:plasma membrane"/>
    <property type="evidence" value="ECO:0007669"/>
    <property type="project" value="UniProtKB-SubCell"/>
</dbReference>
<keyword evidence="3" id="KW-1003">Cell membrane</keyword>
<comment type="pathway">
    <text evidence="2">Bacterial outer membrane biogenesis; lipopolysaccharide biosynthesis.</text>
</comment>
<dbReference type="Gene3D" id="3.30.1890.10">
    <property type="entry name" value="FepE-like"/>
    <property type="match status" value="1"/>
</dbReference>
<dbReference type="Proteomes" id="UP001236270">
    <property type="component" value="Unassembled WGS sequence"/>
</dbReference>
<evidence type="ECO:0000256" key="10">
    <source>
        <dbReference type="ARBA" id="ARBA00039982"/>
    </source>
</evidence>
<evidence type="ECO:0000256" key="2">
    <source>
        <dbReference type="ARBA" id="ARBA00004756"/>
    </source>
</evidence>
<evidence type="ECO:0000256" key="3">
    <source>
        <dbReference type="ARBA" id="ARBA00022475"/>
    </source>
</evidence>
<keyword evidence="7 12" id="KW-1133">Transmembrane helix</keyword>
<dbReference type="AlphaFoldDB" id="A0AAW8HKE5"/>
<feature type="domain" description="Polysaccharide chain length determinant N-terminal" evidence="13">
    <location>
        <begin position="16"/>
        <end position="120"/>
    </location>
</feature>
<evidence type="ECO:0000256" key="6">
    <source>
        <dbReference type="ARBA" id="ARBA00022985"/>
    </source>
</evidence>
<protein>
    <recommendedName>
        <fullName evidence="10">Chain length determinant protein</fullName>
    </recommendedName>
    <alternativeName>
        <fullName evidence="11">Polysaccharide antigen chain regulator</fullName>
    </alternativeName>
</protein>
<dbReference type="EMBL" id="JAVDNV010000004">
    <property type="protein sequence ID" value="MDQ2309095.1"/>
    <property type="molecule type" value="Genomic_DNA"/>
</dbReference>
<evidence type="ECO:0000256" key="9">
    <source>
        <dbReference type="ARBA" id="ARBA00038118"/>
    </source>
</evidence>
<dbReference type="InterPro" id="IPR050445">
    <property type="entry name" value="Bact_polysacc_biosynth/exp"/>
</dbReference>
<reference evidence="14" key="1">
    <citation type="submission" date="2023-08" db="EMBL/GenBank/DDBJ databases">
        <title>WGS of pathogenic bacterial species, Los Angeles County Public Health Laboratories.</title>
        <authorList>
            <person name="Garrigues J.M."/>
            <person name="Green N.M."/>
        </authorList>
    </citation>
    <scope>NUCLEOTIDE SEQUENCE</scope>
    <source>
        <strain evidence="14">LACPHL-BACT-2023-00068</strain>
    </source>
</reference>
<evidence type="ECO:0000313" key="15">
    <source>
        <dbReference type="Proteomes" id="UP001236270"/>
    </source>
</evidence>
<comment type="caution">
    <text evidence="14">The sequence shown here is derived from an EMBL/GenBank/DDBJ whole genome shotgun (WGS) entry which is preliminary data.</text>
</comment>